<dbReference type="PANTHER" id="PTHR23222:SF1">
    <property type="entry name" value="PROHIBITIN-2"/>
    <property type="match status" value="1"/>
</dbReference>
<dbReference type="Gene3D" id="3.30.479.30">
    <property type="entry name" value="Band 7 domain"/>
    <property type="match status" value="1"/>
</dbReference>
<comment type="subcellular location">
    <subcellularLocation>
        <location evidence="1">Mitochondrion inner membrane</location>
    </subcellularLocation>
</comment>
<evidence type="ECO:0000256" key="5">
    <source>
        <dbReference type="ARBA" id="ARBA00023136"/>
    </source>
</evidence>
<reference evidence="7" key="1">
    <citation type="journal article" date="2011" name="Genome Biol.">
        <title>The draft genome of the carcinogenic human liver fluke Clonorchis sinensis.</title>
        <authorList>
            <person name="Wang X."/>
            <person name="Chen W."/>
            <person name="Huang Y."/>
            <person name="Sun J."/>
            <person name="Men J."/>
            <person name="Liu H."/>
            <person name="Luo F."/>
            <person name="Guo L."/>
            <person name="Lv X."/>
            <person name="Deng C."/>
            <person name="Zhou C."/>
            <person name="Fan Y."/>
            <person name="Li X."/>
            <person name="Huang L."/>
            <person name="Hu Y."/>
            <person name="Liang C."/>
            <person name="Hu X."/>
            <person name="Xu J."/>
            <person name="Yu X."/>
        </authorList>
    </citation>
    <scope>NUCLEOTIDE SEQUENCE [LARGE SCALE GENOMIC DNA]</scope>
    <source>
        <strain evidence="7">Henan</strain>
    </source>
</reference>
<dbReference type="SUPFAM" id="SSF117892">
    <property type="entry name" value="Band 7/SPFH domain"/>
    <property type="match status" value="1"/>
</dbReference>
<feature type="domain" description="Band 7" evidence="6">
    <location>
        <begin position="7"/>
        <end position="171"/>
    </location>
</feature>
<evidence type="ECO:0000313" key="8">
    <source>
        <dbReference type="Proteomes" id="UP000008909"/>
    </source>
</evidence>
<dbReference type="Proteomes" id="UP000008909">
    <property type="component" value="Unassembled WGS sequence"/>
</dbReference>
<dbReference type="CDD" id="cd03401">
    <property type="entry name" value="SPFH_prohibitin"/>
    <property type="match status" value="1"/>
</dbReference>
<comment type="similarity">
    <text evidence="2">Belongs to the prohibitin family.</text>
</comment>
<accession>G7Y8T4</accession>
<dbReference type="GO" id="GO:0007005">
    <property type="term" value="P:mitochondrion organization"/>
    <property type="evidence" value="ECO:0007669"/>
    <property type="project" value="TreeGrafter"/>
</dbReference>
<evidence type="ECO:0000256" key="4">
    <source>
        <dbReference type="ARBA" id="ARBA00023128"/>
    </source>
</evidence>
<name>G7Y8T4_CLOSI</name>
<reference key="2">
    <citation type="submission" date="2011-10" db="EMBL/GenBank/DDBJ databases">
        <title>The genome and transcriptome sequence of Clonorchis sinensis provide insights into the carcinogenic liver fluke.</title>
        <authorList>
            <person name="Wang X."/>
            <person name="Huang Y."/>
            <person name="Chen W."/>
            <person name="Liu H."/>
            <person name="Guo L."/>
            <person name="Chen Y."/>
            <person name="Luo F."/>
            <person name="Zhou W."/>
            <person name="Sun J."/>
            <person name="Mao Q."/>
            <person name="Liang P."/>
            <person name="Zhou C."/>
            <person name="Tian Y."/>
            <person name="Men J."/>
            <person name="Lv X."/>
            <person name="Huang L."/>
            <person name="Zhou J."/>
            <person name="Hu Y."/>
            <person name="Li R."/>
            <person name="Zhang F."/>
            <person name="Lei H."/>
            <person name="Li X."/>
            <person name="Hu X."/>
            <person name="Liang C."/>
            <person name="Xu J."/>
            <person name="Wu Z."/>
            <person name="Yu X."/>
        </authorList>
    </citation>
    <scope>NUCLEOTIDE SEQUENCE</scope>
    <source>
        <strain>Henan</strain>
    </source>
</reference>
<dbReference type="InterPro" id="IPR036013">
    <property type="entry name" value="Band_7/SPFH_dom_sf"/>
</dbReference>
<dbReference type="AlphaFoldDB" id="G7Y8T4"/>
<dbReference type="PANTHER" id="PTHR23222">
    <property type="entry name" value="PROHIBITIN"/>
    <property type="match status" value="1"/>
</dbReference>
<organism evidence="7 8">
    <name type="scientific">Clonorchis sinensis</name>
    <name type="common">Chinese liver fluke</name>
    <dbReference type="NCBI Taxonomy" id="79923"/>
    <lineage>
        <taxon>Eukaryota</taxon>
        <taxon>Metazoa</taxon>
        <taxon>Spiralia</taxon>
        <taxon>Lophotrochozoa</taxon>
        <taxon>Platyhelminthes</taxon>
        <taxon>Trematoda</taxon>
        <taxon>Digenea</taxon>
        <taxon>Opisthorchiida</taxon>
        <taxon>Opisthorchiata</taxon>
        <taxon>Opisthorchiidae</taxon>
        <taxon>Clonorchis</taxon>
    </lineage>
</organism>
<evidence type="ECO:0000259" key="6">
    <source>
        <dbReference type="SMART" id="SM00244"/>
    </source>
</evidence>
<dbReference type="InterPro" id="IPR000163">
    <property type="entry name" value="Prohibitin"/>
</dbReference>
<keyword evidence="3" id="KW-0999">Mitochondrion inner membrane</keyword>
<proteinExistence type="inferred from homology"/>
<keyword evidence="4" id="KW-0496">Mitochondrion</keyword>
<dbReference type="InterPro" id="IPR001107">
    <property type="entry name" value="Band_7"/>
</dbReference>
<dbReference type="Pfam" id="PF01145">
    <property type="entry name" value="Band_7"/>
    <property type="match status" value="1"/>
</dbReference>
<dbReference type="EMBL" id="DF142953">
    <property type="protein sequence ID" value="GAA49369.1"/>
    <property type="molecule type" value="Genomic_DNA"/>
</dbReference>
<evidence type="ECO:0000256" key="3">
    <source>
        <dbReference type="ARBA" id="ARBA00022792"/>
    </source>
</evidence>
<keyword evidence="8" id="KW-1185">Reference proteome</keyword>
<dbReference type="PRINTS" id="PR00679">
    <property type="entry name" value="PROHIBITIN"/>
</dbReference>
<sequence>MFPPMGSCFMQAQFSGNVLESTIWHLPLLSFFIRELFRLWRRVVDSLSLVTHVCQSASYALLMSIDLDLQTVNLTLRVLSRPEVNNLPKIYRNLGTDYDERVLPSIVNEVLKAVVAKFNASQLITQRQQVSLLIRKQLVERARDFNIVVDDVSITDLSFSQVYSAAVEAKQIALQEAQRAQFLVERAKQERQQKIVTADGEAQAAKLIGDALSANPGYLKLRKIKAATQIARTEQFQLPVCLAEPLDAAVDEEMKVEILFHICNLFSTAPLEEYFVWSGEKRIAKAILYEKFLSDRMSELFFLHDVLTSIDPRDIPSLSAFLSGLLLHVLTKKTDLKRTDAAYLSDYVLLSWWNRCFQTPASYCLLAAELDSNFIDSLTRFTPTVLSHLARFPEHSNLVTVNLLRIYSYCEERMLSCDSNATSCAKQAEDPASRMLGIHANAALHQLAGHYSNCLKHADQMTPEFRIPADALRSVHSTVIILLQRVISCGLVASLRQRPDLPLCPRSVSPLFLDRFNTARDYYLTRACRHLARMDRVRKATLPEQDYLKLLRLVLRHLTVNSKSRLLQDLHSPSNLSGATPLPKSSNLWEAQTRKLFNRLVVQDSGTGNTVSSGASEPHSYESYSQSVNTEFVLDCELLLLTRPICFLTELIVLPISRRCLASQPTVHQLLEQLSYCLTVPIAAASVSVETNETTETDIPTTKIVPSLLESVLLRGLSSQQQLRDTSLLFYLETEAEADEDRICFDPIFPTNEGTSKLSASQMEERSVDPKHPLLETIRLLMKLAHPVIPNLLAHLNLQLQTVLQKPVQPVEVIDRFLGFLLDAILFAAEGFSESTSQEIVIHLLNLFELLFLSDTNAYTQVTVNELDLLLVGVVRALLRDASGRDIFTTAIDRLCRLRETLRSHKYGPRILRFWILWFPVFDAVLGRSESGCLEVPTNMSNLPGTNGELTLLNSVATKLGLKFSTVNLVPAQKRRCVSHMSPAALSFAFLLASMSPQSAQLVADVIILSAKSNSDNWGPDHLPNNVLLLALLLFLRTTSGDQQPNRWGRVFRVIDHLVGAGVIILSFHARHFETGNSSSPAGGFPLMDWSSLRGKLDMFAVYADLFYLWLTELPQSAVLDNTQRSWELRLLCSTMSLLTLRLATYLGPNTDICDSRFSNLVRSQTVAVLQRFEERLEIGLSNRHQSFALASGDVARLLTSVRMILHHPRQPSPHN</sequence>
<evidence type="ECO:0000313" key="7">
    <source>
        <dbReference type="EMBL" id="GAA49369.1"/>
    </source>
</evidence>
<evidence type="ECO:0000256" key="1">
    <source>
        <dbReference type="ARBA" id="ARBA00004273"/>
    </source>
</evidence>
<protein>
    <submittedName>
        <fullName evidence="7">Prohibitin-2</fullName>
    </submittedName>
</protein>
<gene>
    <name evidence="7" type="ORF">CLF_102934</name>
</gene>
<keyword evidence="5" id="KW-0472">Membrane</keyword>
<evidence type="ECO:0000256" key="2">
    <source>
        <dbReference type="ARBA" id="ARBA00009658"/>
    </source>
</evidence>
<dbReference type="SMART" id="SM00244">
    <property type="entry name" value="PHB"/>
    <property type="match status" value="1"/>
</dbReference>
<dbReference type="GO" id="GO:0005743">
    <property type="term" value="C:mitochondrial inner membrane"/>
    <property type="evidence" value="ECO:0007669"/>
    <property type="project" value="UniProtKB-SubCell"/>
</dbReference>